<gene>
    <name evidence="3" type="ORF">J4573_42875</name>
</gene>
<organism evidence="3 4">
    <name type="scientific">Actinomadura barringtoniae</name>
    <dbReference type="NCBI Taxonomy" id="1427535"/>
    <lineage>
        <taxon>Bacteria</taxon>
        <taxon>Bacillati</taxon>
        <taxon>Actinomycetota</taxon>
        <taxon>Actinomycetes</taxon>
        <taxon>Streptosporangiales</taxon>
        <taxon>Thermomonosporaceae</taxon>
        <taxon>Actinomadura</taxon>
    </lineage>
</organism>
<feature type="transmembrane region" description="Helical" evidence="1">
    <location>
        <begin position="413"/>
        <end position="431"/>
    </location>
</feature>
<keyword evidence="4" id="KW-1185">Reference proteome</keyword>
<evidence type="ECO:0000313" key="4">
    <source>
        <dbReference type="Proteomes" id="UP000669179"/>
    </source>
</evidence>
<feature type="transmembrane region" description="Helical" evidence="1">
    <location>
        <begin position="321"/>
        <end position="342"/>
    </location>
</feature>
<feature type="transmembrane region" description="Helical" evidence="1">
    <location>
        <begin position="477"/>
        <end position="498"/>
    </location>
</feature>
<dbReference type="Pfam" id="PF05729">
    <property type="entry name" value="NACHT"/>
    <property type="match status" value="1"/>
</dbReference>
<dbReference type="Gene3D" id="3.40.50.300">
    <property type="entry name" value="P-loop containing nucleotide triphosphate hydrolases"/>
    <property type="match status" value="1"/>
</dbReference>
<evidence type="ECO:0000256" key="1">
    <source>
        <dbReference type="SAM" id="Phobius"/>
    </source>
</evidence>
<evidence type="ECO:0000259" key="2">
    <source>
        <dbReference type="PROSITE" id="PS50837"/>
    </source>
</evidence>
<keyword evidence="1" id="KW-0472">Membrane</keyword>
<protein>
    <submittedName>
        <fullName evidence="3">NACHT domain-containing protein</fullName>
    </submittedName>
</protein>
<feature type="transmembrane region" description="Helical" evidence="1">
    <location>
        <begin position="354"/>
        <end position="371"/>
    </location>
</feature>
<feature type="transmembrane region" description="Helical" evidence="1">
    <location>
        <begin position="452"/>
        <end position="471"/>
    </location>
</feature>
<dbReference type="InterPro" id="IPR027417">
    <property type="entry name" value="P-loop_NTPase"/>
</dbReference>
<dbReference type="AlphaFoldDB" id="A0A939PJI8"/>
<dbReference type="EMBL" id="JAGEOJ010000023">
    <property type="protein sequence ID" value="MBO2453896.1"/>
    <property type="molecule type" value="Genomic_DNA"/>
</dbReference>
<name>A0A939PJI8_9ACTN</name>
<feature type="domain" description="NACHT" evidence="2">
    <location>
        <begin position="58"/>
        <end position="144"/>
    </location>
</feature>
<sequence>MSAIEEQEWRRALGDSTGRIDLTYVQVAASGRTARNARDSGRLAEDDICEYFNELKPRRLVITGEPGSGKTILALELLLALLKRRAPDGPVPVRLPLAAWDTQEPFADFLVTHLRKTFGWSKRKARWLVERNFVLPILDGLDEMDPALPNGRPDPKAPRAKAALAALNSYQVGREPGPLVITCRDEAYGKAGRLQYAAQIAIRPVLVKEARQYLLERADDRDRWKPLLDKPQLPSTPWRLCLVATVYESEGDPAEIARFRSPAKLDEFLLSRYIPAATELHPSSHTNVHQRLHLIARHLESRSVLEAADLWLIAGERRVKAVLEAVTLVGGALIAALILLLPHDGELVDASDRWPVSFVMAAVFFLWAGIYNQTWPRTISQVFPWRWPPHLFLAVPALVGFSTMAFMTGGLSFTLFVACSGLISLLSVQVVPPAKVMAPRKVIRTDLAANGVIAMVAFVGLTSLMVSSYALEYSLLIGALLTVYGYFVYFGGMGVRYLTALMRMRGKLPLRLIPFLDWAAEARLLRQTGPAYQFVHREFQEWLAARPTPDHS</sequence>
<keyword evidence="1" id="KW-1133">Transmembrane helix</keyword>
<dbReference type="RefSeq" id="WP_208261933.1">
    <property type="nucleotide sequence ID" value="NZ_JAGEOJ010000023.1"/>
</dbReference>
<dbReference type="InterPro" id="IPR007111">
    <property type="entry name" value="NACHT_NTPase"/>
</dbReference>
<dbReference type="SUPFAM" id="SSF52540">
    <property type="entry name" value="P-loop containing nucleoside triphosphate hydrolases"/>
    <property type="match status" value="1"/>
</dbReference>
<dbReference type="PROSITE" id="PS50837">
    <property type="entry name" value="NACHT"/>
    <property type="match status" value="1"/>
</dbReference>
<keyword evidence="1" id="KW-0812">Transmembrane</keyword>
<accession>A0A939PJI8</accession>
<dbReference type="Proteomes" id="UP000669179">
    <property type="component" value="Unassembled WGS sequence"/>
</dbReference>
<reference evidence="3" key="1">
    <citation type="submission" date="2021-03" db="EMBL/GenBank/DDBJ databases">
        <authorList>
            <person name="Kanchanasin P."/>
            <person name="Saeng-In P."/>
            <person name="Phongsopitanun W."/>
            <person name="Yuki M."/>
            <person name="Kudo T."/>
            <person name="Ohkuma M."/>
            <person name="Tanasupawat S."/>
        </authorList>
    </citation>
    <scope>NUCLEOTIDE SEQUENCE</scope>
    <source>
        <strain evidence="3">GKU 128</strain>
    </source>
</reference>
<proteinExistence type="predicted"/>
<evidence type="ECO:0000313" key="3">
    <source>
        <dbReference type="EMBL" id="MBO2453896.1"/>
    </source>
</evidence>
<comment type="caution">
    <text evidence="3">The sequence shown here is derived from an EMBL/GenBank/DDBJ whole genome shotgun (WGS) entry which is preliminary data.</text>
</comment>